<comment type="similarity">
    <text evidence="1">Belongs to the Gfa family.</text>
</comment>
<accession>A0A1X7A607</accession>
<proteinExistence type="inferred from homology"/>
<keyword evidence="4" id="KW-0456">Lyase</keyword>
<evidence type="ECO:0000256" key="3">
    <source>
        <dbReference type="ARBA" id="ARBA00022833"/>
    </source>
</evidence>
<keyword evidence="3" id="KW-0862">Zinc</keyword>
<dbReference type="AlphaFoldDB" id="A0A1X7A607"/>
<dbReference type="PROSITE" id="PS51891">
    <property type="entry name" value="CENP_V_GFA"/>
    <property type="match status" value="1"/>
</dbReference>
<dbReference type="OrthoDB" id="9807246at2"/>
<dbReference type="Pfam" id="PF04828">
    <property type="entry name" value="GFA"/>
    <property type="match status" value="1"/>
</dbReference>
<dbReference type="InterPro" id="IPR011057">
    <property type="entry name" value="Mss4-like_sf"/>
</dbReference>
<sequence>MDKSGSCLCRAVSYTIKNASDTCGICHCDMCRKWSGGVYIGYSADADQVSFTGEDNITTYTSSEWAERGFCKNCGTSLFYRVTAPGPHHGQFHFGFGTLDDPSGVKVSEEIFIDQKPDSYSFAGKTKKMTAAEVFAAFAPPD</sequence>
<dbReference type="PANTHER" id="PTHR33337:SF40">
    <property type="entry name" value="CENP-V_GFA DOMAIN-CONTAINING PROTEIN-RELATED"/>
    <property type="match status" value="1"/>
</dbReference>
<feature type="domain" description="CENP-V/GFA" evidence="5">
    <location>
        <begin position="3"/>
        <end position="121"/>
    </location>
</feature>
<protein>
    <submittedName>
        <fullName evidence="6">Glutathione-dependent formaldehyde-activating enzyme</fullName>
    </submittedName>
</protein>
<organism evidence="6 7">
    <name type="scientific">Roseovarius albus</name>
    <dbReference type="NCBI Taxonomy" id="1247867"/>
    <lineage>
        <taxon>Bacteria</taxon>
        <taxon>Pseudomonadati</taxon>
        <taxon>Pseudomonadota</taxon>
        <taxon>Alphaproteobacteria</taxon>
        <taxon>Rhodobacterales</taxon>
        <taxon>Roseobacteraceae</taxon>
        <taxon>Roseovarius</taxon>
    </lineage>
</organism>
<gene>
    <name evidence="6" type="ORF">ROA7450_03929</name>
</gene>
<evidence type="ECO:0000256" key="1">
    <source>
        <dbReference type="ARBA" id="ARBA00005495"/>
    </source>
</evidence>
<dbReference type="Proteomes" id="UP000193061">
    <property type="component" value="Unassembled WGS sequence"/>
</dbReference>
<keyword evidence="7" id="KW-1185">Reference proteome</keyword>
<dbReference type="PANTHER" id="PTHR33337">
    <property type="entry name" value="GFA DOMAIN-CONTAINING PROTEIN"/>
    <property type="match status" value="1"/>
</dbReference>
<evidence type="ECO:0000256" key="2">
    <source>
        <dbReference type="ARBA" id="ARBA00022723"/>
    </source>
</evidence>
<dbReference type="RefSeq" id="WP_085807585.1">
    <property type="nucleotide sequence ID" value="NZ_FWFX01000018.1"/>
</dbReference>
<evidence type="ECO:0000313" key="6">
    <source>
        <dbReference type="EMBL" id="SLN71526.1"/>
    </source>
</evidence>
<name>A0A1X7A607_9RHOB</name>
<evidence type="ECO:0000313" key="7">
    <source>
        <dbReference type="Proteomes" id="UP000193061"/>
    </source>
</evidence>
<keyword evidence="2" id="KW-0479">Metal-binding</keyword>
<dbReference type="SUPFAM" id="SSF51316">
    <property type="entry name" value="Mss4-like"/>
    <property type="match status" value="1"/>
</dbReference>
<dbReference type="EMBL" id="FWFX01000018">
    <property type="protein sequence ID" value="SLN71526.1"/>
    <property type="molecule type" value="Genomic_DNA"/>
</dbReference>
<dbReference type="Gene3D" id="3.90.1590.10">
    <property type="entry name" value="glutathione-dependent formaldehyde- activating enzyme (gfa)"/>
    <property type="match status" value="1"/>
</dbReference>
<reference evidence="6 7" key="1">
    <citation type="submission" date="2017-03" db="EMBL/GenBank/DDBJ databases">
        <authorList>
            <person name="Afonso C.L."/>
            <person name="Miller P.J."/>
            <person name="Scott M.A."/>
            <person name="Spackman E."/>
            <person name="Goraichik I."/>
            <person name="Dimitrov K.M."/>
            <person name="Suarez D.L."/>
            <person name="Swayne D.E."/>
        </authorList>
    </citation>
    <scope>NUCLEOTIDE SEQUENCE [LARGE SCALE GENOMIC DNA]</scope>
    <source>
        <strain evidence="6 7">CECT 7450</strain>
    </source>
</reference>
<evidence type="ECO:0000259" key="5">
    <source>
        <dbReference type="PROSITE" id="PS51891"/>
    </source>
</evidence>
<dbReference type="GO" id="GO:0046872">
    <property type="term" value="F:metal ion binding"/>
    <property type="evidence" value="ECO:0007669"/>
    <property type="project" value="UniProtKB-KW"/>
</dbReference>
<dbReference type="GO" id="GO:0016846">
    <property type="term" value="F:carbon-sulfur lyase activity"/>
    <property type="evidence" value="ECO:0007669"/>
    <property type="project" value="InterPro"/>
</dbReference>
<evidence type="ECO:0000256" key="4">
    <source>
        <dbReference type="ARBA" id="ARBA00023239"/>
    </source>
</evidence>
<dbReference type="InterPro" id="IPR006913">
    <property type="entry name" value="CENP-V/GFA"/>
</dbReference>